<protein>
    <submittedName>
        <fullName evidence="2">Uncharacterized protein</fullName>
    </submittedName>
</protein>
<gene>
    <name evidence="2" type="ORF">CSC94_11245</name>
</gene>
<accession>A0A2G1QNL2</accession>
<sequence>MKKIVIAAMAVQWAWLAAAQAAPAYDRQLEDAAKRVVAERIGEVKAVLRGTFAAGQTPEYSQPRPRLLLHAVRHSRPLWNHGLAPAIEPRAVRQVSVDRIVFTGSVIAQD</sequence>
<comment type="caution">
    <text evidence="2">The sequence shown here is derived from an EMBL/GenBank/DDBJ whole genome shotgun (WGS) entry which is preliminary data.</text>
</comment>
<evidence type="ECO:0000313" key="2">
    <source>
        <dbReference type="EMBL" id="PHP67113.1"/>
    </source>
</evidence>
<feature type="signal peptide" evidence="1">
    <location>
        <begin position="1"/>
        <end position="21"/>
    </location>
</feature>
<dbReference type="RefSeq" id="WP_099306434.1">
    <property type="nucleotide sequence ID" value="NZ_PDVP01000005.1"/>
</dbReference>
<keyword evidence="1" id="KW-0732">Signal</keyword>
<dbReference type="EMBL" id="PDVP01000005">
    <property type="protein sequence ID" value="PHP67113.1"/>
    <property type="molecule type" value="Genomic_DNA"/>
</dbReference>
<reference evidence="2 3" key="1">
    <citation type="submission" date="2017-10" db="EMBL/GenBank/DDBJ databases">
        <title>Sedimentibacterium mangrovi gen. nov., sp. nov., a novel member of family Phyllobacteriacea isolated from mangrove sediment.</title>
        <authorList>
            <person name="Liao H."/>
            <person name="Tian Y."/>
        </authorList>
    </citation>
    <scope>NUCLEOTIDE SEQUENCE [LARGE SCALE GENOMIC DNA]</scope>
    <source>
        <strain evidence="2 3">X9-2-2</strain>
    </source>
</reference>
<proteinExistence type="predicted"/>
<dbReference type="Proteomes" id="UP000221168">
    <property type="component" value="Unassembled WGS sequence"/>
</dbReference>
<name>A0A2G1QNL2_9HYPH</name>
<keyword evidence="3" id="KW-1185">Reference proteome</keyword>
<feature type="chain" id="PRO_5013659531" evidence="1">
    <location>
        <begin position="22"/>
        <end position="110"/>
    </location>
</feature>
<organism evidence="2 3">
    <name type="scientific">Zhengella mangrovi</name>
    <dbReference type="NCBI Taxonomy" id="1982044"/>
    <lineage>
        <taxon>Bacteria</taxon>
        <taxon>Pseudomonadati</taxon>
        <taxon>Pseudomonadota</taxon>
        <taxon>Alphaproteobacteria</taxon>
        <taxon>Hyphomicrobiales</taxon>
        <taxon>Notoacmeibacteraceae</taxon>
        <taxon>Zhengella</taxon>
    </lineage>
</organism>
<evidence type="ECO:0000256" key="1">
    <source>
        <dbReference type="SAM" id="SignalP"/>
    </source>
</evidence>
<dbReference type="AlphaFoldDB" id="A0A2G1QNL2"/>
<evidence type="ECO:0000313" key="3">
    <source>
        <dbReference type="Proteomes" id="UP000221168"/>
    </source>
</evidence>